<proteinExistence type="predicted"/>
<evidence type="ECO:0000313" key="1">
    <source>
        <dbReference type="EMBL" id="KAL2072417.1"/>
    </source>
</evidence>
<name>A0ABR4CRN7_9HELO</name>
<organism evidence="1 2">
    <name type="scientific">Oculimacula yallundae</name>
    <dbReference type="NCBI Taxonomy" id="86028"/>
    <lineage>
        <taxon>Eukaryota</taxon>
        <taxon>Fungi</taxon>
        <taxon>Dikarya</taxon>
        <taxon>Ascomycota</taxon>
        <taxon>Pezizomycotina</taxon>
        <taxon>Leotiomycetes</taxon>
        <taxon>Helotiales</taxon>
        <taxon>Ploettnerulaceae</taxon>
        <taxon>Oculimacula</taxon>
    </lineage>
</organism>
<sequence>MLEGFANLRRNHIEERAQTSKGAGPLAEGLLSSLPASVQPGFSKQLQLQEALLFNNLEADVQFNFGATGMKPNAGNDVFQSFEHNDVGGFAGITTVLTHAFSRGAHYTSEGQF</sequence>
<protein>
    <submittedName>
        <fullName evidence="1">Uncharacterized protein</fullName>
    </submittedName>
</protein>
<dbReference type="EMBL" id="JAZHXI010000004">
    <property type="protein sequence ID" value="KAL2072417.1"/>
    <property type="molecule type" value="Genomic_DNA"/>
</dbReference>
<keyword evidence="2" id="KW-1185">Reference proteome</keyword>
<comment type="caution">
    <text evidence="1">The sequence shown here is derived from an EMBL/GenBank/DDBJ whole genome shotgun (WGS) entry which is preliminary data.</text>
</comment>
<reference evidence="1 2" key="1">
    <citation type="journal article" date="2024" name="Commun. Biol.">
        <title>Comparative genomic analysis of thermophilic fungi reveals convergent evolutionary adaptations and gene losses.</title>
        <authorList>
            <person name="Steindorff A.S."/>
            <person name="Aguilar-Pontes M.V."/>
            <person name="Robinson A.J."/>
            <person name="Andreopoulos B."/>
            <person name="LaButti K."/>
            <person name="Kuo A."/>
            <person name="Mondo S."/>
            <person name="Riley R."/>
            <person name="Otillar R."/>
            <person name="Haridas S."/>
            <person name="Lipzen A."/>
            <person name="Grimwood J."/>
            <person name="Schmutz J."/>
            <person name="Clum A."/>
            <person name="Reid I.D."/>
            <person name="Moisan M.C."/>
            <person name="Butler G."/>
            <person name="Nguyen T.T.M."/>
            <person name="Dewar K."/>
            <person name="Conant G."/>
            <person name="Drula E."/>
            <person name="Henrissat B."/>
            <person name="Hansel C."/>
            <person name="Singer S."/>
            <person name="Hutchinson M.I."/>
            <person name="de Vries R.P."/>
            <person name="Natvig D.O."/>
            <person name="Powell A.J."/>
            <person name="Tsang A."/>
            <person name="Grigoriev I.V."/>
        </authorList>
    </citation>
    <scope>NUCLEOTIDE SEQUENCE [LARGE SCALE GENOMIC DNA]</scope>
    <source>
        <strain evidence="1 2">CBS 494.80</strain>
    </source>
</reference>
<evidence type="ECO:0000313" key="2">
    <source>
        <dbReference type="Proteomes" id="UP001595075"/>
    </source>
</evidence>
<dbReference type="Proteomes" id="UP001595075">
    <property type="component" value="Unassembled WGS sequence"/>
</dbReference>
<accession>A0ABR4CRN7</accession>
<gene>
    <name evidence="1" type="ORF">VTL71DRAFT_11760</name>
</gene>